<sequence>MKHSSDITIIGGGINGLLTAKELMQAGRQVTVLDKSRTGQESSWAGGGILLPLYPWRQAQAITDLVKVSLAKYPLLSRELYEATGIDPEWYDCGLLICKNPDFAQALDWCVKNDIAYQSADERFFSALHTAPEHPLWLPEIAQARNPRLLKSLKAFLMTAGVRFLENRDITKIAIQHDRVASITTTEDAIDTDQLVIATGAWTGELLAKHFPERQQAVDIQPVKGEMLLFEARPDTLSHMILDGDQYLIPRRDGRILAGSTVEQTGFVKETSAQAKNRLYQFATQLFPALLDYPVIAHWAGLRPGTAEGVPYIGRHPQVDNLYINAGHFRNGLVMGPASATLLADLMLKRTPPLDPTPYQINR</sequence>
<evidence type="ECO:0000256" key="2">
    <source>
        <dbReference type="ARBA" id="ARBA00022977"/>
    </source>
</evidence>
<reference evidence="5 6" key="1">
    <citation type="journal article" date="2024" name="Microbiology">
        <title>Methylomarinum rosea sp. nov., a novel halophilic methanotrophic bacterium from the hypersaline Lake Elton.</title>
        <authorList>
            <person name="Suleimanov R.Z."/>
            <person name="Oshkin I.Y."/>
            <person name="Danilova O.V."/>
            <person name="Suzina N.E."/>
            <person name="Dedysh S.N."/>
        </authorList>
    </citation>
    <scope>NUCLEOTIDE SEQUENCE [LARGE SCALE GENOMIC DNA]</scope>
    <source>
        <strain evidence="5 6">Ch1-1</strain>
    </source>
</reference>
<keyword evidence="3 5" id="KW-0560">Oxidoreductase</keyword>
<dbReference type="RefSeq" id="WP_305909170.1">
    <property type="nucleotide sequence ID" value="NZ_CP157743.1"/>
</dbReference>
<protein>
    <submittedName>
        <fullName evidence="5">Glycine oxidase ThiO</fullName>
        <ecNumber evidence="5">1.4.3.19</ecNumber>
    </submittedName>
</protein>
<dbReference type="Pfam" id="PF01266">
    <property type="entry name" value="DAO"/>
    <property type="match status" value="1"/>
</dbReference>
<name>A0AAU7NY51_9GAMM</name>
<gene>
    <name evidence="5" type="primary">thiO</name>
    <name evidence="5" type="ORF">Q9L42_006880</name>
</gene>
<keyword evidence="2" id="KW-0784">Thiamine biosynthesis</keyword>
<dbReference type="PANTHER" id="PTHR13847:SF289">
    <property type="entry name" value="GLYCINE OXIDASE"/>
    <property type="match status" value="1"/>
</dbReference>
<dbReference type="GO" id="GO:0005737">
    <property type="term" value="C:cytoplasm"/>
    <property type="evidence" value="ECO:0007669"/>
    <property type="project" value="TreeGrafter"/>
</dbReference>
<dbReference type="PANTHER" id="PTHR13847">
    <property type="entry name" value="SARCOSINE DEHYDROGENASE-RELATED"/>
    <property type="match status" value="1"/>
</dbReference>
<dbReference type="Proteomes" id="UP001225378">
    <property type="component" value="Chromosome"/>
</dbReference>
<keyword evidence="6" id="KW-1185">Reference proteome</keyword>
<dbReference type="NCBIfam" id="TIGR02352">
    <property type="entry name" value="thiamin_ThiO"/>
    <property type="match status" value="1"/>
</dbReference>
<evidence type="ECO:0000313" key="6">
    <source>
        <dbReference type="Proteomes" id="UP001225378"/>
    </source>
</evidence>
<evidence type="ECO:0000256" key="1">
    <source>
        <dbReference type="ARBA" id="ARBA00004948"/>
    </source>
</evidence>
<dbReference type="InterPro" id="IPR012727">
    <property type="entry name" value="Gly_oxidase_ThiO"/>
</dbReference>
<comment type="pathway">
    <text evidence="1">Cofactor biosynthesis; thiamine diphosphate biosynthesis.</text>
</comment>
<evidence type="ECO:0000313" key="5">
    <source>
        <dbReference type="EMBL" id="XBS21842.1"/>
    </source>
</evidence>
<dbReference type="EMBL" id="CP157743">
    <property type="protein sequence ID" value="XBS21842.1"/>
    <property type="molecule type" value="Genomic_DNA"/>
</dbReference>
<dbReference type="EC" id="1.4.3.19" evidence="5"/>
<dbReference type="KEGG" id="mech:Q9L42_006880"/>
<evidence type="ECO:0000256" key="3">
    <source>
        <dbReference type="ARBA" id="ARBA00023002"/>
    </source>
</evidence>
<dbReference type="GO" id="GO:0043799">
    <property type="term" value="F:glycine oxidase activity"/>
    <property type="evidence" value="ECO:0007669"/>
    <property type="project" value="UniProtKB-EC"/>
</dbReference>
<proteinExistence type="predicted"/>
<dbReference type="AlphaFoldDB" id="A0AAU7NY51"/>
<organism evidence="5 6">
    <name type="scientific">Methylomarinum roseum</name>
    <dbReference type="NCBI Taxonomy" id="3067653"/>
    <lineage>
        <taxon>Bacteria</taxon>
        <taxon>Pseudomonadati</taxon>
        <taxon>Pseudomonadota</taxon>
        <taxon>Gammaproteobacteria</taxon>
        <taxon>Methylococcales</taxon>
        <taxon>Methylococcaceae</taxon>
        <taxon>Methylomarinum</taxon>
    </lineage>
</organism>
<dbReference type="Gene3D" id="3.30.9.10">
    <property type="entry name" value="D-Amino Acid Oxidase, subunit A, domain 2"/>
    <property type="match status" value="1"/>
</dbReference>
<dbReference type="InterPro" id="IPR036188">
    <property type="entry name" value="FAD/NAD-bd_sf"/>
</dbReference>
<dbReference type="Gene3D" id="3.50.50.60">
    <property type="entry name" value="FAD/NAD(P)-binding domain"/>
    <property type="match status" value="1"/>
</dbReference>
<dbReference type="GO" id="GO:0050660">
    <property type="term" value="F:flavin adenine dinucleotide binding"/>
    <property type="evidence" value="ECO:0007669"/>
    <property type="project" value="InterPro"/>
</dbReference>
<dbReference type="SUPFAM" id="SSF54373">
    <property type="entry name" value="FAD-linked reductases, C-terminal domain"/>
    <property type="match status" value="1"/>
</dbReference>
<accession>A0AAU7NY51</accession>
<dbReference type="GO" id="GO:0009228">
    <property type="term" value="P:thiamine biosynthetic process"/>
    <property type="evidence" value="ECO:0007669"/>
    <property type="project" value="UniProtKB-KW"/>
</dbReference>
<dbReference type="InterPro" id="IPR006076">
    <property type="entry name" value="FAD-dep_OxRdtase"/>
</dbReference>
<dbReference type="SUPFAM" id="SSF51905">
    <property type="entry name" value="FAD/NAD(P)-binding domain"/>
    <property type="match status" value="1"/>
</dbReference>
<evidence type="ECO:0000259" key="4">
    <source>
        <dbReference type="Pfam" id="PF01266"/>
    </source>
</evidence>
<feature type="domain" description="FAD dependent oxidoreductase" evidence="4">
    <location>
        <begin position="6"/>
        <end position="346"/>
    </location>
</feature>